<reference evidence="1 2" key="1">
    <citation type="submission" date="2019-06" db="EMBL/GenBank/DDBJ databases">
        <title>Sequencing the genomes of 1000 actinobacteria strains.</title>
        <authorList>
            <person name="Klenk H.-P."/>
        </authorList>
    </citation>
    <scope>NUCLEOTIDE SEQUENCE [LARGE SCALE GENOMIC DNA]</scope>
    <source>
        <strain evidence="1 2">DSM 20427</strain>
    </source>
</reference>
<dbReference type="AlphaFoldDB" id="A0A543KSB8"/>
<keyword evidence="2" id="KW-1185">Reference proteome</keyword>
<name>A0A543KSB8_9MICO</name>
<proteinExistence type="predicted"/>
<comment type="caution">
    <text evidence="1">The sequence shown here is derived from an EMBL/GenBank/DDBJ whole genome shotgun (WGS) entry which is preliminary data.</text>
</comment>
<gene>
    <name evidence="1" type="ORF">FHX68_1997</name>
</gene>
<organism evidence="1 2">
    <name type="scientific">Microbacterium lacticum</name>
    <dbReference type="NCBI Taxonomy" id="33885"/>
    <lineage>
        <taxon>Bacteria</taxon>
        <taxon>Bacillati</taxon>
        <taxon>Actinomycetota</taxon>
        <taxon>Actinomycetes</taxon>
        <taxon>Micrococcales</taxon>
        <taxon>Microbacteriaceae</taxon>
        <taxon>Microbacterium</taxon>
    </lineage>
</organism>
<sequence>MCQDMLASGTAGPVALALAGGVVGSYEPVASGDGTSVVYAKSTRSYQGILGGAGAIIGGSLGGAPGAAIGGAIGGVIGTIVDDCKD</sequence>
<protein>
    <submittedName>
        <fullName evidence="1">Uncharacterized protein</fullName>
    </submittedName>
</protein>
<evidence type="ECO:0000313" key="2">
    <source>
        <dbReference type="Proteomes" id="UP000319804"/>
    </source>
</evidence>
<evidence type="ECO:0000313" key="1">
    <source>
        <dbReference type="EMBL" id="TQM97985.1"/>
    </source>
</evidence>
<dbReference type="RefSeq" id="WP_242087207.1">
    <property type="nucleotide sequence ID" value="NZ_JAKNQG010000062.1"/>
</dbReference>
<dbReference type="EMBL" id="VFPS01000003">
    <property type="protein sequence ID" value="TQM97985.1"/>
    <property type="molecule type" value="Genomic_DNA"/>
</dbReference>
<accession>A0A543KSB8</accession>
<dbReference type="Proteomes" id="UP000319804">
    <property type="component" value="Unassembled WGS sequence"/>
</dbReference>